<evidence type="ECO:0000256" key="10">
    <source>
        <dbReference type="ARBA" id="ARBA00024183"/>
    </source>
</evidence>
<dbReference type="AlphaFoldDB" id="A0A8P4K2A6"/>
<evidence type="ECO:0000256" key="7">
    <source>
        <dbReference type="ARBA" id="ARBA00023136"/>
    </source>
</evidence>
<evidence type="ECO:0000256" key="3">
    <source>
        <dbReference type="ARBA" id="ARBA00022530"/>
    </source>
</evidence>
<keyword evidence="9" id="KW-0278">Fertilization</keyword>
<evidence type="ECO:0000256" key="11">
    <source>
        <dbReference type="SAM" id="MobiDB-lite"/>
    </source>
</evidence>
<feature type="region of interest" description="Disordered" evidence="11">
    <location>
        <begin position="37"/>
        <end position="117"/>
    </location>
</feature>
<comment type="subcellular location">
    <subcellularLocation>
        <location evidence="1">Cell membrane</location>
        <topology evidence="1">Single-pass type I membrane protein</topology>
    </subcellularLocation>
    <subcellularLocation>
        <location evidence="10">Zona pellucida</location>
    </subcellularLocation>
</comment>
<keyword evidence="4" id="KW-0165">Cleavage on pair of basic residues</keyword>
<keyword evidence="3" id="KW-0964">Secreted</keyword>
<evidence type="ECO:0000256" key="2">
    <source>
        <dbReference type="ARBA" id="ARBA00022475"/>
    </source>
</evidence>
<evidence type="ECO:0000313" key="14">
    <source>
        <dbReference type="Ensembl" id="ENSDLAP00005064444.1"/>
    </source>
</evidence>
<dbReference type="Gene3D" id="2.60.40.4100">
    <property type="entry name" value="Zona pellucida, ZP-C domain"/>
    <property type="match status" value="1"/>
</dbReference>
<keyword evidence="5 12" id="KW-0812">Transmembrane</keyword>
<feature type="compositionally biased region" description="Basic and acidic residues" evidence="11">
    <location>
        <begin position="61"/>
        <end position="70"/>
    </location>
</feature>
<keyword evidence="7 12" id="KW-0472">Membrane</keyword>
<accession>A0A8P4K2A6</accession>
<reference evidence="14" key="1">
    <citation type="submission" date="2025-08" db="UniProtKB">
        <authorList>
            <consortium name="Ensembl"/>
        </authorList>
    </citation>
    <scope>IDENTIFICATION</scope>
</reference>
<dbReference type="PANTHER" id="PTHR23343">
    <property type="entry name" value="ZONA PELLUCIDA SPERM-BINDING PROTEIN"/>
    <property type="match status" value="1"/>
</dbReference>
<evidence type="ECO:0000313" key="15">
    <source>
        <dbReference type="Proteomes" id="UP000694389"/>
    </source>
</evidence>
<evidence type="ECO:0000259" key="13">
    <source>
        <dbReference type="PROSITE" id="PS51034"/>
    </source>
</evidence>
<organism evidence="14 15">
    <name type="scientific">Dicentrarchus labrax</name>
    <name type="common">European seabass</name>
    <name type="synonym">Morone labrax</name>
    <dbReference type="NCBI Taxonomy" id="13489"/>
    <lineage>
        <taxon>Eukaryota</taxon>
        <taxon>Metazoa</taxon>
        <taxon>Chordata</taxon>
        <taxon>Craniata</taxon>
        <taxon>Vertebrata</taxon>
        <taxon>Euteleostomi</taxon>
        <taxon>Actinopterygii</taxon>
        <taxon>Neopterygii</taxon>
        <taxon>Teleostei</taxon>
        <taxon>Neoteleostei</taxon>
        <taxon>Acanthomorphata</taxon>
        <taxon>Eupercaria</taxon>
        <taxon>Moronidae</taxon>
        <taxon>Dicentrarchus</taxon>
    </lineage>
</organism>
<evidence type="ECO:0000256" key="8">
    <source>
        <dbReference type="ARBA" id="ARBA00023157"/>
    </source>
</evidence>
<keyword evidence="2" id="KW-1003">Cell membrane</keyword>
<dbReference type="GO" id="GO:0032190">
    <property type="term" value="F:acrosin binding"/>
    <property type="evidence" value="ECO:0007669"/>
    <property type="project" value="TreeGrafter"/>
</dbReference>
<dbReference type="InterPro" id="IPR051148">
    <property type="entry name" value="Zona_Pellucida_Domain_gp"/>
</dbReference>
<keyword evidence="8" id="KW-1015">Disulfide bond</keyword>
<feature type="region of interest" description="Disordered" evidence="11">
    <location>
        <begin position="428"/>
        <end position="454"/>
    </location>
</feature>
<feature type="domain" description="ZP" evidence="13">
    <location>
        <begin position="966"/>
        <end position="1236"/>
    </location>
</feature>
<feature type="region of interest" description="Disordered" evidence="11">
    <location>
        <begin position="506"/>
        <end position="527"/>
    </location>
</feature>
<keyword evidence="15" id="KW-1185">Reference proteome</keyword>
<dbReference type="GO" id="GO:0005886">
    <property type="term" value="C:plasma membrane"/>
    <property type="evidence" value="ECO:0007669"/>
    <property type="project" value="UniProtKB-SubCell"/>
</dbReference>
<name>A0A8P4K2A6_DICLA</name>
<dbReference type="PANTHER" id="PTHR23343:SF117">
    <property type="entry name" value="ZONA PELLUCIDA SPERM-BINDING PROTEIN 4-LIKE ISOFORM X1"/>
    <property type="match status" value="1"/>
</dbReference>
<dbReference type="GeneID" id="127356523"/>
<dbReference type="GO" id="GO:0060468">
    <property type="term" value="P:prevention of polyspermy"/>
    <property type="evidence" value="ECO:0007669"/>
    <property type="project" value="TreeGrafter"/>
</dbReference>
<reference evidence="14" key="2">
    <citation type="submission" date="2025-09" db="UniProtKB">
        <authorList>
            <consortium name="Ensembl"/>
        </authorList>
    </citation>
    <scope>IDENTIFICATION</scope>
</reference>
<evidence type="ECO:0000256" key="5">
    <source>
        <dbReference type="ARBA" id="ARBA00022692"/>
    </source>
</evidence>
<evidence type="ECO:0000256" key="12">
    <source>
        <dbReference type="SAM" id="Phobius"/>
    </source>
</evidence>
<evidence type="ECO:0000256" key="1">
    <source>
        <dbReference type="ARBA" id="ARBA00004251"/>
    </source>
</evidence>
<feature type="transmembrane region" description="Helical" evidence="12">
    <location>
        <begin position="7"/>
        <end position="27"/>
    </location>
</feature>
<dbReference type="SMART" id="SM00241">
    <property type="entry name" value="ZP"/>
    <property type="match status" value="1"/>
</dbReference>
<dbReference type="Pfam" id="PF00100">
    <property type="entry name" value="Zona_pellucida"/>
    <property type="match status" value="1"/>
</dbReference>
<dbReference type="InterPro" id="IPR042235">
    <property type="entry name" value="ZP-C_dom"/>
</dbReference>
<evidence type="ECO:0000256" key="9">
    <source>
        <dbReference type="ARBA" id="ARBA00023279"/>
    </source>
</evidence>
<dbReference type="InterPro" id="IPR055355">
    <property type="entry name" value="ZP-C"/>
</dbReference>
<gene>
    <name evidence="14" type="primary">LOC127356523</name>
</gene>
<protein>
    <recommendedName>
        <fullName evidence="13">ZP domain-containing protein</fullName>
    </recommendedName>
</protein>
<dbReference type="GeneTree" id="ENSGT00940000175473"/>
<evidence type="ECO:0000256" key="6">
    <source>
        <dbReference type="ARBA" id="ARBA00022989"/>
    </source>
</evidence>
<keyword evidence="3" id="KW-0272">Extracellular matrix</keyword>
<evidence type="ECO:0000256" key="4">
    <source>
        <dbReference type="ARBA" id="ARBA00022685"/>
    </source>
</evidence>
<dbReference type="Proteomes" id="UP000694389">
    <property type="component" value="Unassembled WGS sequence"/>
</dbReference>
<proteinExistence type="predicted"/>
<dbReference type="GO" id="GO:0035804">
    <property type="term" value="F:structural constituent of egg coat"/>
    <property type="evidence" value="ECO:0007669"/>
    <property type="project" value="TreeGrafter"/>
</dbReference>
<sequence>MHLKQNGYCVGVLLIYSITTITLPPVGRCERTVQSSQPNSHVALHHDRNRVLTTGGPAGRSNREGTEQRQSRNLLYLHYLENRDGTQTKTSGGRPEQTLKPRMASTDPEQTEGERMYTSFNPPNEHCSDGEMAPVVHGKFYIKGQLEANTRNVGYQSDAVVSGQERIRGQRVRGSEESWRRLQPLVECGDDGMTLTVRRRQAVQLLLNRVNESSVPLSQLPPQCGYSVETTWRDLSLMAQYDACHVLQEDDSYVLPLLWKGAPVKMSCPASQIQPQVVGPDSPPSLCCSPYGMTVKVQGLSATEELRVNVRGEWTPLVLLAEQCGYTLDRRDSEIVIAAPFVTCDITVKDGKYTLSLQIGEKTFTLACPLSLPEELPLTHQPLIDRPHHLSSGPTEHMPQSLEPFPWAPPFYLAPPYYPHPTYHRKYPSPGGHDAYDLPTPSSSTPDPTFGPQPLPVDPQPDYQDFYSHQIPRVESYKRFTVHSSLSSADDMEDSRRVYPGLQQKQETPVFGLSEKHSPTQSSDTGFPIQFEAPPPQPPSHAFNQYYHYYHHPKIPLPGPPQDPDPGLEVPSLTNPHNPEFPVLPRSTQQSKAISRVNSDWFLPSVPEAASRPYTLATNSPSTAYPPQPYPYHYFDYFPHIARGEAKRSAPLNPDTAAKANLSYQNVKSSPFVQPLPRSSVVHDKYNLNPYMDQPRQDKMINFKRNGPESIKQPLWSDDEAELDSKIRHSAVQPYPPEQDVVAVPPSSTFPTPSPNHNPPHPYFYYPYHHYQMDYGPESLLSADNPVPPTLSEEALDPLLQAFSSPPQHPFYYVPQTPLTKSMYDVSHGPLHPYHHYYHLYYHPDMSVDNQKVHPAGSMNSKSESQLLSDYSQMDQLGHAAEAGNPSIPQSSPFHSLYSHYITQQQPFDAFGQPGGEEAEEGLDNEMKDHIKANPYTPSASLCGLGLMSDFDCSCPSGCCLYHVKDCTMGQHLIFAMPDCVVEPTVAPPAHPSEVNNASCTLQRLTSDPNIYTVPLDGCGVNKHAFGQTVVHLLEVHGIYSLQDHSSVYENSPVRLMVECSSSPGSPGEVRLHVMDQPPPPPVQATPAMVTVQLRIATDESFTSFHPEAHLPLSHIQGSPVYVEVSLLDPPEPSLVLLVHSCLAYTQTPYTSWMLVYDGCPSKGDAQPLSSPRSLHIRRIMISTFLSLHVESPSYPAKGAYSHLEDPEIFFMCLTEVCSAADGDCTVGCISSPNSDM</sequence>
<dbReference type="RefSeq" id="XP_051244265.1">
    <property type="nucleotide sequence ID" value="XM_051388305.1"/>
</dbReference>
<dbReference type="Ensembl" id="ENSDLAT00005085131.1">
    <property type="protein sequence ID" value="ENSDLAP00005064444.1"/>
    <property type="gene ID" value="ENSDLAG00005028647.1"/>
</dbReference>
<dbReference type="GO" id="GO:0007339">
    <property type="term" value="P:binding of sperm to zona pellucida"/>
    <property type="evidence" value="ECO:0007669"/>
    <property type="project" value="TreeGrafter"/>
</dbReference>
<dbReference type="PROSITE" id="PS51034">
    <property type="entry name" value="ZP_2"/>
    <property type="match status" value="1"/>
</dbReference>
<dbReference type="InterPro" id="IPR001507">
    <property type="entry name" value="ZP_dom"/>
</dbReference>
<keyword evidence="6 12" id="KW-1133">Transmembrane helix</keyword>
<dbReference type="GO" id="GO:0035805">
    <property type="term" value="C:egg coat"/>
    <property type="evidence" value="ECO:0007669"/>
    <property type="project" value="UniProtKB-SubCell"/>
</dbReference>
<feature type="compositionally biased region" description="Low complexity" evidence="11">
    <location>
        <begin position="439"/>
        <end position="448"/>
    </location>
</feature>